<keyword evidence="6 14" id="KW-0808">Transferase</keyword>
<evidence type="ECO:0000256" key="3">
    <source>
        <dbReference type="ARBA" id="ARBA00012700"/>
    </source>
</evidence>
<protein>
    <recommendedName>
        <fullName evidence="9">Protein farnesyltransferase/geranylgeranyltransferase type-1 subunit alpha</fullName>
        <ecNumber evidence="4">2.5.1.58</ecNumber>
        <ecNumber evidence="3">2.5.1.59</ecNumber>
    </recommendedName>
    <alternativeName>
        <fullName evidence="12">CAAX farnesyltransferase subunit alpha</fullName>
    </alternativeName>
    <alternativeName>
        <fullName evidence="11">FTase-alpha</fullName>
    </alternativeName>
    <alternativeName>
        <fullName evidence="10">Ras proteins prenyltransferase subunit alpha</fullName>
    </alternativeName>
    <alternativeName>
        <fullName evidence="13">Type I protein geranyl-geranyltransferase subunit alpha</fullName>
    </alternativeName>
</protein>
<proteinExistence type="inferred from homology"/>
<evidence type="ECO:0000256" key="13">
    <source>
        <dbReference type="ARBA" id="ARBA00043219"/>
    </source>
</evidence>
<evidence type="ECO:0000313" key="15">
    <source>
        <dbReference type="Proteomes" id="UP001150538"/>
    </source>
</evidence>
<comment type="caution">
    <text evidence="14">The sequence shown here is derived from an EMBL/GenBank/DDBJ whole genome shotgun (WGS) entry which is preliminary data.</text>
</comment>
<dbReference type="PANTHER" id="PTHR11129">
    <property type="entry name" value="PROTEIN FARNESYLTRANSFERASE ALPHA SUBUNIT/RAB GERANYLGERANYL TRANSFERASE ALPHA SUBUNIT"/>
    <property type="match status" value="1"/>
</dbReference>
<evidence type="ECO:0000256" key="7">
    <source>
        <dbReference type="ARBA" id="ARBA00022737"/>
    </source>
</evidence>
<evidence type="ECO:0000256" key="1">
    <source>
        <dbReference type="ARBA" id="ARBA00001946"/>
    </source>
</evidence>
<gene>
    <name evidence="14" type="primary">RAM2</name>
    <name evidence="14" type="ORF">H4219_002623</name>
</gene>
<keyword evidence="8" id="KW-0460">Magnesium</keyword>
<dbReference type="PROSITE" id="PS51147">
    <property type="entry name" value="PFTA"/>
    <property type="match status" value="4"/>
</dbReference>
<evidence type="ECO:0000256" key="9">
    <source>
        <dbReference type="ARBA" id="ARBA00040965"/>
    </source>
</evidence>
<evidence type="ECO:0000256" key="5">
    <source>
        <dbReference type="ARBA" id="ARBA00022602"/>
    </source>
</evidence>
<dbReference type="InterPro" id="IPR002088">
    <property type="entry name" value="Prenyl_trans_a"/>
</dbReference>
<evidence type="ECO:0000256" key="4">
    <source>
        <dbReference type="ARBA" id="ARBA00012702"/>
    </source>
</evidence>
<comment type="cofactor">
    <cofactor evidence="1">
        <name>Mg(2+)</name>
        <dbReference type="ChEBI" id="CHEBI:18420"/>
    </cofactor>
</comment>
<evidence type="ECO:0000256" key="8">
    <source>
        <dbReference type="ARBA" id="ARBA00022842"/>
    </source>
</evidence>
<keyword evidence="15" id="KW-1185">Reference proteome</keyword>
<comment type="similarity">
    <text evidence="2">Belongs to the protein prenyltransferase subunit alpha family.</text>
</comment>
<evidence type="ECO:0000256" key="10">
    <source>
        <dbReference type="ARBA" id="ARBA00041392"/>
    </source>
</evidence>
<organism evidence="14 15">
    <name type="scientific">Mycoemilia scoparia</name>
    <dbReference type="NCBI Taxonomy" id="417184"/>
    <lineage>
        <taxon>Eukaryota</taxon>
        <taxon>Fungi</taxon>
        <taxon>Fungi incertae sedis</taxon>
        <taxon>Zoopagomycota</taxon>
        <taxon>Kickxellomycotina</taxon>
        <taxon>Kickxellomycetes</taxon>
        <taxon>Kickxellales</taxon>
        <taxon>Kickxellaceae</taxon>
        <taxon>Mycoemilia</taxon>
    </lineage>
</organism>
<dbReference type="AlphaFoldDB" id="A0A9W8DUI3"/>
<evidence type="ECO:0000256" key="12">
    <source>
        <dbReference type="ARBA" id="ARBA00043086"/>
    </source>
</evidence>
<dbReference type="Pfam" id="PF01239">
    <property type="entry name" value="PPTA"/>
    <property type="match status" value="4"/>
</dbReference>
<dbReference type="EC" id="2.5.1.59" evidence="3"/>
<keyword evidence="7" id="KW-0677">Repeat</keyword>
<keyword evidence="5" id="KW-0637">Prenyltransferase</keyword>
<dbReference type="Proteomes" id="UP001150538">
    <property type="component" value="Unassembled WGS sequence"/>
</dbReference>
<evidence type="ECO:0000313" key="14">
    <source>
        <dbReference type="EMBL" id="KAJ1918397.1"/>
    </source>
</evidence>
<dbReference type="SUPFAM" id="SSF48439">
    <property type="entry name" value="Protein prenylyltransferase"/>
    <property type="match status" value="1"/>
</dbReference>
<accession>A0A9W8DUI3</accession>
<dbReference type="EC" id="2.5.1.58" evidence="4"/>
<dbReference type="GO" id="GO:0005965">
    <property type="term" value="C:protein farnesyltransferase complex"/>
    <property type="evidence" value="ECO:0007669"/>
    <property type="project" value="TreeGrafter"/>
</dbReference>
<evidence type="ECO:0000256" key="11">
    <source>
        <dbReference type="ARBA" id="ARBA00042436"/>
    </source>
</evidence>
<evidence type="ECO:0000256" key="2">
    <source>
        <dbReference type="ARBA" id="ARBA00006734"/>
    </source>
</evidence>
<evidence type="ECO:0000256" key="6">
    <source>
        <dbReference type="ARBA" id="ARBA00022679"/>
    </source>
</evidence>
<dbReference type="GO" id="GO:0005953">
    <property type="term" value="C:CAAX-protein geranylgeranyltransferase complex"/>
    <property type="evidence" value="ECO:0007669"/>
    <property type="project" value="TreeGrafter"/>
</dbReference>
<dbReference type="EMBL" id="JANBPU010000046">
    <property type="protein sequence ID" value="KAJ1918397.1"/>
    <property type="molecule type" value="Genomic_DNA"/>
</dbReference>
<dbReference type="OrthoDB" id="272289at2759"/>
<dbReference type="Gene3D" id="1.25.40.120">
    <property type="entry name" value="Protein prenylyltransferase"/>
    <property type="match status" value="1"/>
</dbReference>
<dbReference type="GO" id="GO:0004660">
    <property type="term" value="F:protein farnesyltransferase activity"/>
    <property type="evidence" value="ECO:0007669"/>
    <property type="project" value="UniProtKB-EC"/>
</dbReference>
<dbReference type="GO" id="GO:0004662">
    <property type="term" value="F:CAAX-protein geranylgeranyltransferase activity"/>
    <property type="evidence" value="ECO:0007669"/>
    <property type="project" value="UniProtKB-EC"/>
</dbReference>
<sequence length="343" mass="40383">MDEDWVPYNQREEWKDIIPMNLPQEPQSVCAIAYDEKYATTMSYFRAIIHKKELSERAWEITNDAIMLNSGHYTAWVFRLKLFHELKKDGKKEIEWLNEMAEDHPKTYQLWHHRESIIKALCPVKQDAETDTVNPEQKEIIAAELWFLLEAITADPKNFHAWQWLVKRYALWTQELQFVESRINNDVRNNSAWNQRYFVLTKGQGDAKLDSDVIEKEIEYSIDKIRLAPSNESPWSYICGLLRKFSPAHITTKLHPIINDLANDESAHEGQAMPVGQLMKKSPHYWAFLIDIYEIRLEDLKLESSRDTAEIVQSATEACDMLAQSIDPIRFAYWNYRKQAFVL</sequence>
<reference evidence="14" key="1">
    <citation type="submission" date="2022-07" db="EMBL/GenBank/DDBJ databases">
        <title>Phylogenomic reconstructions and comparative analyses of Kickxellomycotina fungi.</title>
        <authorList>
            <person name="Reynolds N.K."/>
            <person name="Stajich J.E."/>
            <person name="Barry K."/>
            <person name="Grigoriev I.V."/>
            <person name="Crous P."/>
            <person name="Smith M.E."/>
        </authorList>
    </citation>
    <scope>NUCLEOTIDE SEQUENCE</scope>
    <source>
        <strain evidence="14">NBRC 100468</strain>
    </source>
</reference>
<name>A0A9W8DUI3_9FUNG</name>
<dbReference type="PANTHER" id="PTHR11129:SF1">
    <property type="entry name" value="PROTEIN FARNESYLTRANSFERASE_GERANYLGERANYLTRANSFERASE TYPE-1 SUBUNIT ALPHA"/>
    <property type="match status" value="1"/>
</dbReference>